<evidence type="ECO:0000259" key="9">
    <source>
        <dbReference type="Pfam" id="PF00768"/>
    </source>
</evidence>
<feature type="chain" id="PRO_5045719831" evidence="8">
    <location>
        <begin position="26"/>
        <end position="399"/>
    </location>
</feature>
<organism evidence="10 11">
    <name type="scientific">Teichococcus vastitatis</name>
    <dbReference type="NCBI Taxonomy" id="2307076"/>
    <lineage>
        <taxon>Bacteria</taxon>
        <taxon>Pseudomonadati</taxon>
        <taxon>Pseudomonadota</taxon>
        <taxon>Alphaproteobacteria</taxon>
        <taxon>Acetobacterales</taxon>
        <taxon>Roseomonadaceae</taxon>
        <taxon>Roseomonas</taxon>
    </lineage>
</organism>
<evidence type="ECO:0000256" key="7">
    <source>
        <dbReference type="RuleBase" id="RU004016"/>
    </source>
</evidence>
<dbReference type="InterPro" id="IPR018044">
    <property type="entry name" value="Peptidase_S11"/>
</dbReference>
<reference evidence="10 11" key="1">
    <citation type="submission" date="2022-03" db="EMBL/GenBank/DDBJ databases">
        <title>Complete genome analysis of Roseomonas KG 17.1 : a prolific producer of plant growth promoters.</title>
        <authorList>
            <person name="Saadouli I."/>
            <person name="Najjari A."/>
            <person name="Mosbah A."/>
            <person name="Ouzari H.I."/>
        </authorList>
    </citation>
    <scope>NUCLEOTIDE SEQUENCE [LARGE SCALE GENOMIC DNA]</scope>
    <source>
        <strain evidence="10 11">KG17-1</strain>
    </source>
</reference>
<evidence type="ECO:0000256" key="8">
    <source>
        <dbReference type="SAM" id="SignalP"/>
    </source>
</evidence>
<dbReference type="GO" id="GO:0004180">
    <property type="term" value="F:carboxypeptidase activity"/>
    <property type="evidence" value="ECO:0007669"/>
    <property type="project" value="UniProtKB-KW"/>
</dbReference>
<keyword evidence="6" id="KW-0961">Cell wall biogenesis/degradation</keyword>
<evidence type="ECO:0000313" key="11">
    <source>
        <dbReference type="Proteomes" id="UP001201985"/>
    </source>
</evidence>
<evidence type="ECO:0000256" key="6">
    <source>
        <dbReference type="ARBA" id="ARBA00023316"/>
    </source>
</evidence>
<keyword evidence="11" id="KW-1185">Reference proteome</keyword>
<evidence type="ECO:0000256" key="5">
    <source>
        <dbReference type="ARBA" id="ARBA00022984"/>
    </source>
</evidence>
<dbReference type="Proteomes" id="UP001201985">
    <property type="component" value="Unassembled WGS sequence"/>
</dbReference>
<dbReference type="InterPro" id="IPR001967">
    <property type="entry name" value="Peptidase_S11_N"/>
</dbReference>
<feature type="signal peptide" evidence="8">
    <location>
        <begin position="1"/>
        <end position="25"/>
    </location>
</feature>
<sequence length="399" mass="42135">MGRAVRQLGLIAASALLMAALPRSAAAQIGSARYAAVVLDLQSGKVLFGSNAEAPRHPASLTKMMTLYMLFGALRRGEISLQQRLEMTPTAASRPPSKLGLPPGRSITVENAIYALVTKSANDVASLLGETLGGGSEPRFAQMMTLRARAIGLSGTTFRNASGLPDIDQITTAHDMAMLGLRLQRDFPEYYHYFGTRRHVMGPVTLRNHNRMLDAYEGVDGIKTGYVDASGFNIVSSAQRDNQRLIVAVFGGSSWVERDRHAAALLDRGFAQLGVDGSGGVVMAKAAVPRGLALAAVGGTAAAATLRTVRAGGMVARAAPSLTRRAAARPVAATRSLVAARKTVRLAAAQASARNPARPAAATRRVAARTVVEQGDGGTRVRVRTVAPARKPMVKPRRR</sequence>
<keyword evidence="2 8" id="KW-0732">Signal</keyword>
<dbReference type="RefSeq" id="WP_241792548.1">
    <property type="nucleotide sequence ID" value="NZ_JALBUU010000004.1"/>
</dbReference>
<evidence type="ECO:0000256" key="4">
    <source>
        <dbReference type="ARBA" id="ARBA00022960"/>
    </source>
</evidence>
<evidence type="ECO:0000256" key="1">
    <source>
        <dbReference type="ARBA" id="ARBA00007164"/>
    </source>
</evidence>
<dbReference type="PANTHER" id="PTHR21581">
    <property type="entry name" value="D-ALANYL-D-ALANINE CARBOXYPEPTIDASE"/>
    <property type="match status" value="1"/>
</dbReference>
<dbReference type="InterPro" id="IPR012338">
    <property type="entry name" value="Beta-lactam/transpept-like"/>
</dbReference>
<accession>A0ABS9W0W1</accession>
<dbReference type="Gene3D" id="3.40.710.10">
    <property type="entry name" value="DD-peptidase/beta-lactamase superfamily"/>
    <property type="match status" value="1"/>
</dbReference>
<evidence type="ECO:0000313" key="10">
    <source>
        <dbReference type="EMBL" id="MCI0752939.1"/>
    </source>
</evidence>
<keyword evidence="10" id="KW-0645">Protease</keyword>
<keyword evidence="4" id="KW-0133">Cell shape</keyword>
<name>A0ABS9W0W1_9PROT</name>
<keyword evidence="3" id="KW-0378">Hydrolase</keyword>
<evidence type="ECO:0000256" key="2">
    <source>
        <dbReference type="ARBA" id="ARBA00022729"/>
    </source>
</evidence>
<feature type="domain" description="Peptidase S11 D-alanyl-D-alanine carboxypeptidase A N-terminal" evidence="9">
    <location>
        <begin position="34"/>
        <end position="253"/>
    </location>
</feature>
<proteinExistence type="inferred from homology"/>
<comment type="caution">
    <text evidence="10">The sequence shown here is derived from an EMBL/GenBank/DDBJ whole genome shotgun (WGS) entry which is preliminary data.</text>
</comment>
<gene>
    <name evidence="10" type="ORF">MON41_04075</name>
</gene>
<dbReference type="PANTHER" id="PTHR21581:SF6">
    <property type="entry name" value="TRAFFICKING PROTEIN PARTICLE COMPLEX SUBUNIT 12"/>
    <property type="match status" value="1"/>
</dbReference>
<protein>
    <submittedName>
        <fullName evidence="10">D-alanyl-D-alanine carboxypeptidase</fullName>
    </submittedName>
</protein>
<comment type="similarity">
    <text evidence="1 7">Belongs to the peptidase S11 family.</text>
</comment>
<evidence type="ECO:0000256" key="3">
    <source>
        <dbReference type="ARBA" id="ARBA00022801"/>
    </source>
</evidence>
<dbReference type="SUPFAM" id="SSF56601">
    <property type="entry name" value="beta-lactamase/transpeptidase-like"/>
    <property type="match status" value="1"/>
</dbReference>
<keyword evidence="10" id="KW-0121">Carboxypeptidase</keyword>
<keyword evidence="5" id="KW-0573">Peptidoglycan synthesis</keyword>
<dbReference type="PRINTS" id="PR00725">
    <property type="entry name" value="DADACBPTASE1"/>
</dbReference>
<dbReference type="EMBL" id="JALBUU010000004">
    <property type="protein sequence ID" value="MCI0752939.1"/>
    <property type="molecule type" value="Genomic_DNA"/>
</dbReference>
<dbReference type="Pfam" id="PF00768">
    <property type="entry name" value="Peptidase_S11"/>
    <property type="match status" value="1"/>
</dbReference>